<protein>
    <submittedName>
        <fullName evidence="2">Uncharacterized protein</fullName>
    </submittedName>
</protein>
<accession>A0ABW6XDC3</accession>
<name>A0ABW6XDC3_9ACTN</name>
<dbReference type="Proteomes" id="UP001602322">
    <property type="component" value="Unassembled WGS sequence"/>
</dbReference>
<keyword evidence="1" id="KW-0472">Membrane</keyword>
<comment type="caution">
    <text evidence="2">The sequence shown here is derived from an EMBL/GenBank/DDBJ whole genome shotgun (WGS) entry which is preliminary data.</text>
</comment>
<evidence type="ECO:0000313" key="2">
    <source>
        <dbReference type="EMBL" id="MFF5899712.1"/>
    </source>
</evidence>
<organism evidence="2 3">
    <name type="scientific">Streptomyces argenteolus</name>
    <dbReference type="NCBI Taxonomy" id="67274"/>
    <lineage>
        <taxon>Bacteria</taxon>
        <taxon>Bacillati</taxon>
        <taxon>Actinomycetota</taxon>
        <taxon>Actinomycetes</taxon>
        <taxon>Kitasatosporales</taxon>
        <taxon>Streptomycetaceae</taxon>
        <taxon>Streptomyces</taxon>
    </lineage>
</organism>
<keyword evidence="3" id="KW-1185">Reference proteome</keyword>
<keyword evidence="1" id="KW-0812">Transmembrane</keyword>
<dbReference type="Gene3D" id="1.20.5.340">
    <property type="match status" value="1"/>
</dbReference>
<dbReference type="EMBL" id="JBIBEG010000009">
    <property type="protein sequence ID" value="MFF5899712.1"/>
    <property type="molecule type" value="Genomic_DNA"/>
</dbReference>
<evidence type="ECO:0000313" key="3">
    <source>
        <dbReference type="Proteomes" id="UP001602322"/>
    </source>
</evidence>
<gene>
    <name evidence="2" type="ORF">ACFY8O_27815</name>
</gene>
<proteinExistence type="predicted"/>
<evidence type="ECO:0000256" key="1">
    <source>
        <dbReference type="SAM" id="Phobius"/>
    </source>
</evidence>
<sequence length="601" mass="66134">MNGQPRKESQRDPVEEIDKIHETVRDRATQLEALTQRFTELSRKHGELDARTASLSGTVRSVGARTDSLESRLDEVRSDLDRVTGDVAGLLEQYARDQAVLTARFELSRVTEEWRETFGGRRRIRDLARRLVRRVTPESVRQGSIDTADIDRSVREHLLQDPGFWLAHAMIAVSARLAGNDEFERVAARQAQELAPGRTPLFLALVAAKSGDHARAGDRMDEYLREADPDRLGGDFLAVLDATAAMELGERARTHVRAALERWAADAAGLHAASGAGGGRWRARLEGLPTPPGDAYAPFDRACAQWSELRRGLQLADVTQATLAHLRKEFPPRAAEPEATGHRTPYAEAAVDRLIDHMDPDEAAMHAAMGRWNHYIAHDADEEAARREHDRLLDADADVMDVATLLDHAVFRPSLIALGDDARRLVLGTVLDDIRTTAEELAQRSSRLRPRTVTVAIEGWSAELPAALAVPVDARGLADELTAELRTRAETEAGAVRPRQPRRIGGVTGGAAALVLALFLLDGALVWLGMVLGSAAVVWGLLDIARVPAERRRALAAGTARSARAQQELGLVLDRRIRFFADWDSRLALRAALRDWSPDSR</sequence>
<reference evidence="2 3" key="1">
    <citation type="submission" date="2024-10" db="EMBL/GenBank/DDBJ databases">
        <title>The Natural Products Discovery Center: Release of the First 8490 Sequenced Strains for Exploring Actinobacteria Biosynthetic Diversity.</title>
        <authorList>
            <person name="Kalkreuter E."/>
            <person name="Kautsar S.A."/>
            <person name="Yang D."/>
            <person name="Bader C.D."/>
            <person name="Teijaro C.N."/>
            <person name="Fluegel L."/>
            <person name="Davis C.M."/>
            <person name="Simpson J.R."/>
            <person name="Lauterbach L."/>
            <person name="Steele A.D."/>
            <person name="Gui C."/>
            <person name="Meng S."/>
            <person name="Li G."/>
            <person name="Viehrig K."/>
            <person name="Ye F."/>
            <person name="Su P."/>
            <person name="Kiefer A.F."/>
            <person name="Nichols A."/>
            <person name="Cepeda A.J."/>
            <person name="Yan W."/>
            <person name="Fan B."/>
            <person name="Jiang Y."/>
            <person name="Adhikari A."/>
            <person name="Zheng C.-J."/>
            <person name="Schuster L."/>
            <person name="Cowan T.M."/>
            <person name="Smanski M.J."/>
            <person name="Chevrette M.G."/>
            <person name="De Carvalho L.P.S."/>
            <person name="Shen B."/>
        </authorList>
    </citation>
    <scope>NUCLEOTIDE SEQUENCE [LARGE SCALE GENOMIC DNA]</scope>
    <source>
        <strain evidence="2 3">NPDC012540</strain>
    </source>
</reference>
<dbReference type="RefSeq" id="WP_387907004.1">
    <property type="nucleotide sequence ID" value="NZ_JBIBEG010000009.1"/>
</dbReference>
<keyword evidence="1" id="KW-1133">Transmembrane helix</keyword>
<feature type="transmembrane region" description="Helical" evidence="1">
    <location>
        <begin position="527"/>
        <end position="545"/>
    </location>
</feature>